<evidence type="ECO:0000313" key="2">
    <source>
        <dbReference type="EMBL" id="PCD21193.1"/>
    </source>
</evidence>
<proteinExistence type="predicted"/>
<feature type="compositionally biased region" description="Low complexity" evidence="1">
    <location>
        <begin position="160"/>
        <end position="176"/>
    </location>
</feature>
<feature type="region of interest" description="Disordered" evidence="1">
    <location>
        <begin position="222"/>
        <end position="280"/>
    </location>
</feature>
<reference evidence="2 3" key="1">
    <citation type="journal article" date="2016" name="Environ. Microbiol.">
        <title>Effector profiles distinguish formae speciales of Fusarium oxysporum.</title>
        <authorList>
            <person name="van Dam P."/>
            <person name="Fokkens L."/>
            <person name="Schmidt S.M."/>
            <person name="Linmans J.H."/>
            <person name="Kistler H.C."/>
            <person name="Ma L.J."/>
            <person name="Rep M."/>
        </authorList>
    </citation>
    <scope>NUCLEOTIDE SEQUENCE [LARGE SCALE GENOMIC DNA]</scope>
    <source>
        <strain evidence="2 3">Forc016</strain>
    </source>
</reference>
<feature type="compositionally biased region" description="Low complexity" evidence="1">
    <location>
        <begin position="251"/>
        <end position="263"/>
    </location>
</feature>
<sequence>MARLKSGSRSRKPGFISRPQQLLSSSCITPNRLARQDASARRTNLSKHLGAIETIQANWVFPCTWSPEPCKTQSPLKTAPASAVVRTLRTSSPDFPDLNADGLEYLDLTNDVSESSDPLPFSSDAKLCREDYASRPNLVASSGRKRKSSEISEEEFSVLGTGTCSPTPSSGNPSGTRRSDGSRGSRTRRTRDGFKNHLSTEISPISKEGEVEILSPSRYVHSPLAHEQSPRKALPVIDTQHPSKGATSPLEESAVNSEASNSVRQTSSLPPRMEDDRDESFIPDFDGESLMPLSHNSSIAILKVSKDKPAKFCTHTAPTAMPAVQPGFASLSQRLITPGIAAPRVRAIASNSSQTAKATTEDSFNELPSKTLPESSQTSFLLNQLSSQPSTLTKWSEFMDKLIQQNDKNFIRAINERLPKEKRSEVKSEKERLLRQQKAFKQLTAPTDEYRALCRKREELTQVITQAYAQGRDTDEDEVRLDDLIDEIQAVEHALLKTIDGPGLDAADFLGTVQKPTHGRPPASVIVKGTQPMFQRVPTCL</sequence>
<gene>
    <name evidence="2" type="ORF">AU210_016619</name>
</gene>
<organism evidence="2 3">
    <name type="scientific">Fusarium oxysporum f. sp. radicis-cucumerinum</name>
    <dbReference type="NCBI Taxonomy" id="327505"/>
    <lineage>
        <taxon>Eukaryota</taxon>
        <taxon>Fungi</taxon>
        <taxon>Dikarya</taxon>
        <taxon>Ascomycota</taxon>
        <taxon>Pezizomycotina</taxon>
        <taxon>Sordariomycetes</taxon>
        <taxon>Hypocreomycetidae</taxon>
        <taxon>Hypocreales</taxon>
        <taxon>Nectriaceae</taxon>
        <taxon>Fusarium</taxon>
        <taxon>Fusarium oxysporum species complex</taxon>
    </lineage>
</organism>
<accession>A0A2H3G661</accession>
<dbReference type="STRING" id="327505.A0A2H3G661"/>
<evidence type="ECO:0000313" key="3">
    <source>
        <dbReference type="Proteomes" id="UP000219602"/>
    </source>
</evidence>
<protein>
    <submittedName>
        <fullName evidence="2">Uncharacterized protein</fullName>
    </submittedName>
</protein>
<comment type="caution">
    <text evidence="2">The sequence shown here is derived from an EMBL/GenBank/DDBJ whole genome shotgun (WGS) entry which is preliminary data.</text>
</comment>
<feature type="region of interest" description="Disordered" evidence="1">
    <location>
        <begin position="138"/>
        <end position="203"/>
    </location>
</feature>
<name>A0A2H3G661_FUSOX</name>
<feature type="region of interest" description="Disordered" evidence="1">
    <location>
        <begin position="351"/>
        <end position="370"/>
    </location>
</feature>
<evidence type="ECO:0000256" key="1">
    <source>
        <dbReference type="SAM" id="MobiDB-lite"/>
    </source>
</evidence>
<reference evidence="2 3" key="2">
    <citation type="journal article" date="2017" name="Sci. Rep.">
        <title>A mobile pathogenicity chromosome in Fusarium oxysporum for infection of multiple cucurbit species.</title>
        <authorList>
            <person name="van Dam P."/>
            <person name="Fokkens L."/>
            <person name="Ayukawa Y."/>
            <person name="van der Gragt M."/>
            <person name="Ter Horst A."/>
            <person name="Brankovics B."/>
            <person name="Houterman P.M."/>
            <person name="Arie T."/>
            <person name="Rep M."/>
        </authorList>
    </citation>
    <scope>NUCLEOTIDE SEQUENCE [LARGE SCALE GENOMIC DNA]</scope>
    <source>
        <strain evidence="2 3">Forc016</strain>
    </source>
</reference>
<dbReference type="AlphaFoldDB" id="A0A2H3G661"/>
<dbReference type="EMBL" id="MABQ02000014">
    <property type="protein sequence ID" value="PCD21193.1"/>
    <property type="molecule type" value="Genomic_DNA"/>
</dbReference>
<dbReference type="Proteomes" id="UP000219602">
    <property type="component" value="Unassembled WGS sequence"/>
</dbReference>